<dbReference type="Proteomes" id="UP000233467">
    <property type="component" value="Unassembled WGS sequence"/>
</dbReference>
<dbReference type="AlphaFoldDB" id="A0A2N3IZB0"/>
<evidence type="ECO:0000313" key="2">
    <source>
        <dbReference type="Proteomes" id="UP000233467"/>
    </source>
</evidence>
<dbReference type="Pfam" id="PF22397">
    <property type="entry name" value="NADAR-DarT1"/>
    <property type="match status" value="1"/>
</dbReference>
<dbReference type="EMBL" id="NQMM01000028">
    <property type="protein sequence ID" value="PKQ78355.1"/>
    <property type="molecule type" value="Genomic_DNA"/>
</dbReference>
<name>A0A2N3IZB0_AERSO</name>
<reference evidence="1 2" key="1">
    <citation type="journal article" date="2017" name="Front. Microbiol.">
        <title>Strong Genomic and Phenotypic Heterogeneity in the Aeromonas sobria Species Complex.</title>
        <authorList>
            <person name="Gauthier J."/>
            <person name="Vincent A.T."/>
            <person name="Charette S.J."/>
            <person name="Derome N."/>
        </authorList>
    </citation>
    <scope>NUCLEOTIDE SEQUENCE [LARGE SCALE GENOMIC DNA]</scope>
    <source>
        <strain evidence="1 2">TM18</strain>
    </source>
</reference>
<organism evidence="1 2">
    <name type="scientific">Aeromonas sobria</name>
    <dbReference type="NCBI Taxonomy" id="646"/>
    <lineage>
        <taxon>Bacteria</taxon>
        <taxon>Pseudomonadati</taxon>
        <taxon>Pseudomonadota</taxon>
        <taxon>Gammaproteobacteria</taxon>
        <taxon>Aeromonadales</taxon>
        <taxon>Aeromonadaceae</taxon>
        <taxon>Aeromonas</taxon>
    </lineage>
</organism>
<accession>A0A2N3IZB0</accession>
<dbReference type="RefSeq" id="WP_101324648.1">
    <property type="nucleotide sequence ID" value="NZ_NQMM01000028.1"/>
</dbReference>
<keyword evidence="2" id="KW-1185">Reference proteome</keyword>
<comment type="caution">
    <text evidence="1">The sequence shown here is derived from an EMBL/GenBank/DDBJ whole genome shotgun (WGS) entry which is preliminary data.</text>
</comment>
<evidence type="ECO:0000313" key="1">
    <source>
        <dbReference type="EMBL" id="PKQ78355.1"/>
    </source>
</evidence>
<proteinExistence type="predicted"/>
<gene>
    <name evidence="1" type="ORF">CJP16_10520</name>
</gene>
<dbReference type="InterPro" id="IPR053913">
    <property type="entry name" value="NADAR-DarT1"/>
</dbReference>
<sequence>MAERPLFIPSMEGKTLVRTEHVTFQWFPGMSVSQKQKSVDSLHMAASSMRGGENILEVSSKSRNELGVALSAFNLTFTTLRHQRTFSVECAFQGSKIFEHGGPFTDIFEMTSREAKKDERLRSSGRLIGFRFFGYDWGLEPQTAFYDWLYINALYKQPHLAEQLLTYSAFTDIEFNPERSINCQAYSLALYVSLYRRNLLEQALSSQQEFLHLVSNNLTSNARQDDTLQGRLEL</sequence>
<protein>
    <submittedName>
        <fullName evidence="1">Uncharacterized protein</fullName>
    </submittedName>
</protein>